<name>A0ABX2A5M4_9MICO</name>
<feature type="chain" id="PRO_5047308430" evidence="6">
    <location>
        <begin position="22"/>
        <end position="454"/>
    </location>
</feature>
<gene>
    <name evidence="7" type="ORF">HDG69_002708</name>
</gene>
<dbReference type="Pfam" id="PF01547">
    <property type="entry name" value="SBP_bac_1"/>
    <property type="match status" value="1"/>
</dbReference>
<evidence type="ECO:0000313" key="8">
    <source>
        <dbReference type="Proteomes" id="UP000757540"/>
    </source>
</evidence>
<dbReference type="InterPro" id="IPR050490">
    <property type="entry name" value="Bact_solute-bd_prot1"/>
</dbReference>
<keyword evidence="2 6" id="KW-0732">Signal</keyword>
<sequence length="454" mass="48559">MHIRKTLATTMVAGLAATALAACGSNGDGGSSTSDGEVIEGAEAPEGATPLDMWVFAELHAAVYDDMAVRWNEDNPDRPIDLNITVYPYQDMHDKLLLAVNSGQGVPDLVDIEVNKFSSFVKGDNPPLVDLTAAAQPYVDDIVPARLDLYSRDGQIYGYPTHVGAFVAFYNTELLEGAGIDYTTIETWDDFAAAGSTYSEETGNAFSVASTSVFFTEPLAIAQRGGQLFDDGGLGGVDVNNPETVAAMQMFQDMKDAGALSTIPGGSPDSEEAFGAINNGDYAAIVYPAWYTSRFVDYMPDLAGKIAIAPAPQTEGSPTLTIGGGGTGTSVPVGSEHEELATDYLAYAKLSLDANIAVWEVLGFDPVNMTVWEDEAITHNPDNKFNEYFQTNLFDVLNSVQGGIGHFESFANEDLPAVDNWFRTVTLNEVYESGTPAQDALDQAQNDLQNELGQ</sequence>
<evidence type="ECO:0000256" key="6">
    <source>
        <dbReference type="SAM" id="SignalP"/>
    </source>
</evidence>
<dbReference type="InterPro" id="IPR006059">
    <property type="entry name" value="SBP"/>
</dbReference>
<feature type="signal peptide" evidence="6">
    <location>
        <begin position="1"/>
        <end position="21"/>
    </location>
</feature>
<reference evidence="7 8" key="1">
    <citation type="submission" date="2020-05" db="EMBL/GenBank/DDBJ databases">
        <title>Genomic Encyclopedia of Type Strains, Phase III (KMG-III): the genomes of soil and plant-associated and newly described type strains.</title>
        <authorList>
            <person name="Whitman W."/>
        </authorList>
    </citation>
    <scope>NUCLEOTIDE SEQUENCE [LARGE SCALE GENOMIC DNA]</scope>
    <source>
        <strain evidence="7 8">KCTC 19046</strain>
    </source>
</reference>
<keyword evidence="4" id="KW-0564">Palmitate</keyword>
<dbReference type="SUPFAM" id="SSF53850">
    <property type="entry name" value="Periplasmic binding protein-like II"/>
    <property type="match status" value="1"/>
</dbReference>
<keyword evidence="5" id="KW-0449">Lipoprotein</keyword>
<evidence type="ECO:0000256" key="4">
    <source>
        <dbReference type="ARBA" id="ARBA00023139"/>
    </source>
</evidence>
<dbReference type="PROSITE" id="PS51257">
    <property type="entry name" value="PROKAR_LIPOPROTEIN"/>
    <property type="match status" value="1"/>
</dbReference>
<organism evidence="7 8">
    <name type="scientific">Isoptericola halotolerans</name>
    <dbReference type="NCBI Taxonomy" id="300560"/>
    <lineage>
        <taxon>Bacteria</taxon>
        <taxon>Bacillati</taxon>
        <taxon>Actinomycetota</taxon>
        <taxon>Actinomycetes</taxon>
        <taxon>Micrococcales</taxon>
        <taxon>Promicromonosporaceae</taxon>
        <taxon>Isoptericola</taxon>
    </lineage>
</organism>
<evidence type="ECO:0000256" key="1">
    <source>
        <dbReference type="ARBA" id="ARBA00022475"/>
    </source>
</evidence>
<evidence type="ECO:0000256" key="5">
    <source>
        <dbReference type="ARBA" id="ARBA00023288"/>
    </source>
</evidence>
<protein>
    <submittedName>
        <fullName evidence="7">Arabinosaccharide transport system substrate-binding protein</fullName>
    </submittedName>
</protein>
<dbReference type="Proteomes" id="UP000757540">
    <property type="component" value="Unassembled WGS sequence"/>
</dbReference>
<evidence type="ECO:0000256" key="3">
    <source>
        <dbReference type="ARBA" id="ARBA00023136"/>
    </source>
</evidence>
<keyword evidence="1" id="KW-1003">Cell membrane</keyword>
<evidence type="ECO:0000256" key="2">
    <source>
        <dbReference type="ARBA" id="ARBA00022729"/>
    </source>
</evidence>
<accession>A0ABX2A5M4</accession>
<proteinExistence type="predicted"/>
<comment type="caution">
    <text evidence="7">The sequence shown here is derived from an EMBL/GenBank/DDBJ whole genome shotgun (WGS) entry which is preliminary data.</text>
</comment>
<dbReference type="PANTHER" id="PTHR43649:SF33">
    <property type="entry name" value="POLYGALACTURONAN_RHAMNOGALACTURONAN-BINDING PROTEIN YTCQ"/>
    <property type="match status" value="1"/>
</dbReference>
<keyword evidence="8" id="KW-1185">Reference proteome</keyword>
<keyword evidence="3" id="KW-0472">Membrane</keyword>
<evidence type="ECO:0000313" key="7">
    <source>
        <dbReference type="EMBL" id="NOV98123.1"/>
    </source>
</evidence>
<dbReference type="EMBL" id="JABEZU010000003">
    <property type="protein sequence ID" value="NOV98123.1"/>
    <property type="molecule type" value="Genomic_DNA"/>
</dbReference>
<dbReference type="PANTHER" id="PTHR43649">
    <property type="entry name" value="ARABINOSE-BINDING PROTEIN-RELATED"/>
    <property type="match status" value="1"/>
</dbReference>
<dbReference type="Gene3D" id="3.40.190.10">
    <property type="entry name" value="Periplasmic binding protein-like II"/>
    <property type="match status" value="1"/>
</dbReference>
<dbReference type="RefSeq" id="WP_171784341.1">
    <property type="nucleotide sequence ID" value="NZ_BAAAML010000005.1"/>
</dbReference>